<evidence type="ECO:0000256" key="5">
    <source>
        <dbReference type="ARBA" id="ARBA00013063"/>
    </source>
</evidence>
<dbReference type="Gene3D" id="3.20.20.70">
    <property type="entry name" value="Aldolase class I"/>
    <property type="match status" value="1"/>
</dbReference>
<evidence type="ECO:0000256" key="7">
    <source>
        <dbReference type="ARBA" id="ARBA00023277"/>
    </source>
</evidence>
<evidence type="ECO:0000313" key="8">
    <source>
        <dbReference type="EMBL" id="SOD96956.1"/>
    </source>
</evidence>
<dbReference type="NCBIfam" id="NF004325">
    <property type="entry name" value="PRK05718.1"/>
    <property type="match status" value="1"/>
</dbReference>
<name>A0A286GP53_9PROT</name>
<dbReference type="InterPro" id="IPR000887">
    <property type="entry name" value="Aldlse_KDPG_KHG"/>
</dbReference>
<accession>A0A286GP53</accession>
<comment type="similarity">
    <text evidence="3">Belongs to the KHG/KDPG aldolase family.</text>
</comment>
<dbReference type="OrthoDB" id="9805177at2"/>
<dbReference type="NCBIfam" id="TIGR01182">
    <property type="entry name" value="eda"/>
    <property type="match status" value="1"/>
</dbReference>
<keyword evidence="6" id="KW-0456">Lyase</keyword>
<dbReference type="Proteomes" id="UP000219621">
    <property type="component" value="Unassembled WGS sequence"/>
</dbReference>
<keyword evidence="7" id="KW-0119">Carbohydrate metabolism</keyword>
<reference evidence="8 9" key="1">
    <citation type="submission" date="2017-09" db="EMBL/GenBank/DDBJ databases">
        <authorList>
            <person name="Ehlers B."/>
            <person name="Leendertz F.H."/>
        </authorList>
    </citation>
    <scope>NUCLEOTIDE SEQUENCE [LARGE SCALE GENOMIC DNA]</scope>
    <source>
        <strain evidence="8 9">USBA 140</strain>
    </source>
</reference>
<dbReference type="InterPro" id="IPR013785">
    <property type="entry name" value="Aldolase_TIM"/>
</dbReference>
<dbReference type="PROSITE" id="PS00159">
    <property type="entry name" value="ALDOLASE_KDPG_KHG_1"/>
    <property type="match status" value="1"/>
</dbReference>
<gene>
    <name evidence="8" type="ORF">SAMN05421508_106179</name>
</gene>
<dbReference type="CDD" id="cd00452">
    <property type="entry name" value="KDPG_aldolase"/>
    <property type="match status" value="1"/>
</dbReference>
<evidence type="ECO:0000256" key="6">
    <source>
        <dbReference type="ARBA" id="ARBA00023239"/>
    </source>
</evidence>
<dbReference type="PANTHER" id="PTHR30246">
    <property type="entry name" value="2-KETO-3-DEOXY-6-PHOSPHOGLUCONATE ALDOLASE"/>
    <property type="match status" value="1"/>
</dbReference>
<dbReference type="AlphaFoldDB" id="A0A286GP53"/>
<dbReference type="PANTHER" id="PTHR30246:SF1">
    <property type="entry name" value="2-DEHYDRO-3-DEOXY-6-PHOSPHOGALACTONATE ALDOLASE-RELATED"/>
    <property type="match status" value="1"/>
</dbReference>
<dbReference type="SUPFAM" id="SSF51569">
    <property type="entry name" value="Aldolase"/>
    <property type="match status" value="1"/>
</dbReference>
<evidence type="ECO:0000256" key="2">
    <source>
        <dbReference type="ARBA" id="ARBA00004736"/>
    </source>
</evidence>
<dbReference type="EMBL" id="OCNJ01000006">
    <property type="protein sequence ID" value="SOD96956.1"/>
    <property type="molecule type" value="Genomic_DNA"/>
</dbReference>
<keyword evidence="9" id="KW-1185">Reference proteome</keyword>
<sequence>MTETIADILGRARVIPVLVIEDAAHAVPLARALTAGGLPVLEITLRTDAAMESIRRIAAEVPEAVVGAGTVLSARDLAAARAAGARFAISPGATDALLAATRDDGLPFLPGVATASEVMRGLEAGLTHFKAFPAATIGGPAAVAAFGGPFPQARFCPTGGVKPDNAADYLRLPNVLCVGGTWLAPRDAVAAGDWARLTDLARTAAAL</sequence>
<evidence type="ECO:0000313" key="9">
    <source>
        <dbReference type="Proteomes" id="UP000219621"/>
    </source>
</evidence>
<evidence type="ECO:0000256" key="3">
    <source>
        <dbReference type="ARBA" id="ARBA00006906"/>
    </source>
</evidence>
<dbReference type="InterPro" id="IPR031337">
    <property type="entry name" value="KDPG/KHG_AS_1"/>
</dbReference>
<organism evidence="8 9">
    <name type="scientific">Caenispirillum bisanense</name>
    <dbReference type="NCBI Taxonomy" id="414052"/>
    <lineage>
        <taxon>Bacteria</taxon>
        <taxon>Pseudomonadati</taxon>
        <taxon>Pseudomonadota</taxon>
        <taxon>Alphaproteobacteria</taxon>
        <taxon>Rhodospirillales</taxon>
        <taxon>Novispirillaceae</taxon>
        <taxon>Caenispirillum</taxon>
    </lineage>
</organism>
<comment type="pathway">
    <text evidence="2">Carbohydrate acid metabolism; 2-dehydro-3-deoxy-D-gluconate degradation; D-glyceraldehyde 3-phosphate and pyruvate from 2-dehydro-3-deoxy-D-gluconate: step 2/2.</text>
</comment>
<evidence type="ECO:0000256" key="4">
    <source>
        <dbReference type="ARBA" id="ARBA00011233"/>
    </source>
</evidence>
<dbReference type="EC" id="4.1.2.14" evidence="5"/>
<dbReference type="GO" id="GO:0008675">
    <property type="term" value="F:2-dehydro-3-deoxy-phosphogluconate aldolase activity"/>
    <property type="evidence" value="ECO:0007669"/>
    <property type="project" value="UniProtKB-EC"/>
</dbReference>
<evidence type="ECO:0000256" key="1">
    <source>
        <dbReference type="ARBA" id="ARBA00000654"/>
    </source>
</evidence>
<dbReference type="RefSeq" id="WP_097279946.1">
    <property type="nucleotide sequence ID" value="NZ_OCNJ01000006.1"/>
</dbReference>
<proteinExistence type="inferred from homology"/>
<protein>
    <recommendedName>
        <fullName evidence="5">2-dehydro-3-deoxy-phosphogluconate aldolase</fullName>
        <ecNumber evidence="5">4.1.2.14</ecNumber>
    </recommendedName>
</protein>
<dbReference type="Pfam" id="PF01081">
    <property type="entry name" value="Aldolase"/>
    <property type="match status" value="1"/>
</dbReference>
<comment type="catalytic activity">
    <reaction evidence="1">
        <text>2-dehydro-3-deoxy-6-phospho-D-gluconate = D-glyceraldehyde 3-phosphate + pyruvate</text>
        <dbReference type="Rhea" id="RHEA:17089"/>
        <dbReference type="ChEBI" id="CHEBI:15361"/>
        <dbReference type="ChEBI" id="CHEBI:57569"/>
        <dbReference type="ChEBI" id="CHEBI:59776"/>
        <dbReference type="EC" id="4.1.2.14"/>
    </reaction>
</comment>
<comment type="subunit">
    <text evidence="4">Homotrimer.</text>
</comment>